<dbReference type="GO" id="GO:0005509">
    <property type="term" value="F:calcium ion binding"/>
    <property type="evidence" value="ECO:0007669"/>
    <property type="project" value="InterPro"/>
</dbReference>
<feature type="compositionally biased region" description="Basic residues" evidence="1">
    <location>
        <begin position="143"/>
        <end position="157"/>
    </location>
</feature>
<dbReference type="EMBL" id="HBIM01018171">
    <property type="protein sequence ID" value="CAE0416962.1"/>
    <property type="molecule type" value="Transcribed_RNA"/>
</dbReference>
<feature type="compositionally biased region" description="Low complexity" evidence="1">
    <location>
        <begin position="96"/>
        <end position="114"/>
    </location>
</feature>
<evidence type="ECO:0000256" key="2">
    <source>
        <dbReference type="SAM" id="Phobius"/>
    </source>
</evidence>
<sequence length="375" mass="41645">MMIRSRYLPLLLLLLYNASGWPPQSAAKSRLFLPGGGKIHIGVPVSRMAGENEGPAPSSAADGTSSSTGSSASKISQVVAGVSLIRNVAKKVQQYNNSTQPSNNKNNKNNQTATASSSVVVAPFEFPVWMQDLLDDWQDGGNGKRRKRRKRRRKPKWIQRSPAFQGLTKWAFDMCDAAGDGRINCDELYAGILLVHLNMAKYVGVTACNPLNRTEVQDLFRMAVEADPPSIDSVMDRGETIGLEAFSDIVLLSCAKISSRIVVYYTLLVLLVPFLTRRIIGLWQQGIQQLDVGVHYVWGYYHHPAAQQAAAGVATTTTAMAAFSHHLWALAEWTVQHLLSVVVVTVIMPWIFVKLNQMAPRWLLPKGSFWDWRRR</sequence>
<accession>A0A7S3PAZ1</accession>
<feature type="region of interest" description="Disordered" evidence="1">
    <location>
        <begin position="95"/>
        <end position="114"/>
    </location>
</feature>
<feature type="region of interest" description="Disordered" evidence="1">
    <location>
        <begin position="137"/>
        <end position="157"/>
    </location>
</feature>
<keyword evidence="2" id="KW-1133">Transmembrane helix</keyword>
<keyword evidence="3" id="KW-0732">Signal</keyword>
<keyword evidence="2" id="KW-0472">Membrane</keyword>
<evidence type="ECO:0000256" key="1">
    <source>
        <dbReference type="SAM" id="MobiDB-lite"/>
    </source>
</evidence>
<reference evidence="5" key="1">
    <citation type="submission" date="2021-01" db="EMBL/GenBank/DDBJ databases">
        <authorList>
            <person name="Corre E."/>
            <person name="Pelletier E."/>
            <person name="Niang G."/>
            <person name="Scheremetjew M."/>
            <person name="Finn R."/>
            <person name="Kale V."/>
            <person name="Holt S."/>
            <person name="Cochrane G."/>
            <person name="Meng A."/>
            <person name="Brown T."/>
            <person name="Cohen L."/>
        </authorList>
    </citation>
    <scope>NUCLEOTIDE SEQUENCE</scope>
    <source>
        <strain evidence="5">CCMP127</strain>
    </source>
</reference>
<feature type="transmembrane region" description="Helical" evidence="2">
    <location>
        <begin position="334"/>
        <end position="353"/>
    </location>
</feature>
<evidence type="ECO:0000313" key="5">
    <source>
        <dbReference type="EMBL" id="CAE0416962.1"/>
    </source>
</evidence>
<dbReference type="InterPro" id="IPR002048">
    <property type="entry name" value="EF_hand_dom"/>
</dbReference>
<feature type="chain" id="PRO_5031543795" description="EF-hand domain-containing protein" evidence="3">
    <location>
        <begin position="21"/>
        <end position="375"/>
    </location>
</feature>
<evidence type="ECO:0000256" key="3">
    <source>
        <dbReference type="SAM" id="SignalP"/>
    </source>
</evidence>
<dbReference type="AlphaFoldDB" id="A0A7S3PAZ1"/>
<gene>
    <name evidence="5" type="ORF">ACOF00016_LOCUS13958</name>
</gene>
<feature type="domain" description="EF-hand" evidence="4">
    <location>
        <begin position="169"/>
        <end position="198"/>
    </location>
</feature>
<evidence type="ECO:0000259" key="4">
    <source>
        <dbReference type="PROSITE" id="PS50222"/>
    </source>
</evidence>
<feature type="region of interest" description="Disordered" evidence="1">
    <location>
        <begin position="48"/>
        <end position="72"/>
    </location>
</feature>
<dbReference type="InterPro" id="IPR011992">
    <property type="entry name" value="EF-hand-dom_pair"/>
</dbReference>
<protein>
    <recommendedName>
        <fullName evidence="4">EF-hand domain-containing protein</fullName>
    </recommendedName>
</protein>
<feature type="transmembrane region" description="Helical" evidence="2">
    <location>
        <begin position="262"/>
        <end position="280"/>
    </location>
</feature>
<dbReference type="SUPFAM" id="SSF47473">
    <property type="entry name" value="EF-hand"/>
    <property type="match status" value="1"/>
</dbReference>
<keyword evidence="2" id="KW-0812">Transmembrane</keyword>
<feature type="compositionally biased region" description="Low complexity" evidence="1">
    <location>
        <begin position="54"/>
        <end position="72"/>
    </location>
</feature>
<name>A0A7S3PAZ1_9STRA</name>
<feature type="signal peptide" evidence="3">
    <location>
        <begin position="1"/>
        <end position="20"/>
    </location>
</feature>
<organism evidence="5">
    <name type="scientific">Amphora coffeiformis</name>
    <dbReference type="NCBI Taxonomy" id="265554"/>
    <lineage>
        <taxon>Eukaryota</taxon>
        <taxon>Sar</taxon>
        <taxon>Stramenopiles</taxon>
        <taxon>Ochrophyta</taxon>
        <taxon>Bacillariophyta</taxon>
        <taxon>Bacillariophyceae</taxon>
        <taxon>Bacillariophycidae</taxon>
        <taxon>Thalassiophysales</taxon>
        <taxon>Catenulaceae</taxon>
        <taxon>Amphora</taxon>
    </lineage>
</organism>
<dbReference type="PROSITE" id="PS50222">
    <property type="entry name" value="EF_HAND_2"/>
    <property type="match status" value="1"/>
</dbReference>
<proteinExistence type="predicted"/>